<dbReference type="GO" id="GO:0005829">
    <property type="term" value="C:cytosol"/>
    <property type="evidence" value="ECO:0007669"/>
    <property type="project" value="TreeGrafter"/>
</dbReference>
<dbReference type="Proteomes" id="UP000593567">
    <property type="component" value="Unassembled WGS sequence"/>
</dbReference>
<dbReference type="Gene3D" id="3.90.226.10">
    <property type="entry name" value="2-enoyl-CoA Hydratase, Chain A, domain 1"/>
    <property type="match status" value="1"/>
</dbReference>
<dbReference type="EMBL" id="VXIV02003408">
    <property type="protein sequence ID" value="KAF6017357.1"/>
    <property type="molecule type" value="Genomic_DNA"/>
</dbReference>
<dbReference type="PANTHER" id="PTHR11941:SF27">
    <property type="entry name" value="ETHYLMALONYL-COA DECARBOXYLASE"/>
    <property type="match status" value="1"/>
</dbReference>
<reference evidence="2" key="1">
    <citation type="submission" date="2020-06" db="EMBL/GenBank/DDBJ databases">
        <title>Draft genome of Bugula neritina, a colonial animal packing powerful symbionts and potential medicines.</title>
        <authorList>
            <person name="Rayko M."/>
        </authorList>
    </citation>
    <scope>NUCLEOTIDE SEQUENCE [LARGE SCALE GENOMIC DNA]</scope>
    <source>
        <strain evidence="2">Kwan_BN1</strain>
    </source>
</reference>
<proteinExistence type="predicted"/>
<dbReference type="SUPFAM" id="SSF52096">
    <property type="entry name" value="ClpP/crotonase"/>
    <property type="match status" value="1"/>
</dbReference>
<keyword evidence="3" id="KW-1185">Reference proteome</keyword>
<organism evidence="2 3">
    <name type="scientific">Bugula neritina</name>
    <name type="common">Brown bryozoan</name>
    <name type="synonym">Sertularia neritina</name>
    <dbReference type="NCBI Taxonomy" id="10212"/>
    <lineage>
        <taxon>Eukaryota</taxon>
        <taxon>Metazoa</taxon>
        <taxon>Spiralia</taxon>
        <taxon>Lophotrochozoa</taxon>
        <taxon>Bryozoa</taxon>
        <taxon>Gymnolaemata</taxon>
        <taxon>Cheilostomatida</taxon>
        <taxon>Flustrina</taxon>
        <taxon>Buguloidea</taxon>
        <taxon>Bugulidae</taxon>
        <taxon>Bugula</taxon>
    </lineage>
</organism>
<gene>
    <name evidence="2" type="ORF">EB796_024329</name>
</gene>
<evidence type="ECO:0000313" key="2">
    <source>
        <dbReference type="EMBL" id="KAF6017357.1"/>
    </source>
</evidence>
<sequence length="308" mass="33792">MLLQRISHCFKYTSVLFNKAYQKQLLSTASNLNLTEIREQLSQFQGGHVDLSYRGDNGCIAVISLLHSGRMNALTGSMCVSLYDIIRQLSTSEEHKAVVVRGLQGHFCAGADLNMLKKMADPANGERFSYFMQETLCSLRHLPTPIYAAVQGNVLGAGAELLVACDFVIASPQTNIQFVQGRMGIVPGLAGAVHLVEKVGYHKALDILLMEKGMDANTALSKGLVDYLLPPPGELSDDILLDLSLEVIEARLKGLAPQVIRGLKSVAINSHRLSYSEAVTHERNVFKSLWGAESNLQAFRSNIKHKKK</sequence>
<dbReference type="OrthoDB" id="448450at2759"/>
<dbReference type="GO" id="GO:0016829">
    <property type="term" value="F:lyase activity"/>
    <property type="evidence" value="ECO:0007669"/>
    <property type="project" value="UniProtKB-KW"/>
</dbReference>
<dbReference type="Pfam" id="PF00378">
    <property type="entry name" value="ECH_1"/>
    <property type="match status" value="1"/>
</dbReference>
<name>A0A7J7IUW5_BUGNE</name>
<accession>A0A7J7IUW5</accession>
<dbReference type="PANTHER" id="PTHR11941">
    <property type="entry name" value="ENOYL-COA HYDRATASE-RELATED"/>
    <property type="match status" value="1"/>
</dbReference>
<dbReference type="AlphaFoldDB" id="A0A7J7IUW5"/>
<evidence type="ECO:0000313" key="3">
    <source>
        <dbReference type="Proteomes" id="UP000593567"/>
    </source>
</evidence>
<evidence type="ECO:0000256" key="1">
    <source>
        <dbReference type="ARBA" id="ARBA00023239"/>
    </source>
</evidence>
<dbReference type="InterPro" id="IPR001753">
    <property type="entry name" value="Enoyl-CoA_hydra/iso"/>
</dbReference>
<comment type="caution">
    <text evidence="2">The sequence shown here is derived from an EMBL/GenBank/DDBJ whole genome shotgun (WGS) entry which is preliminary data.</text>
</comment>
<dbReference type="GO" id="GO:0006635">
    <property type="term" value="P:fatty acid beta-oxidation"/>
    <property type="evidence" value="ECO:0007669"/>
    <property type="project" value="TreeGrafter"/>
</dbReference>
<dbReference type="InterPro" id="IPR029045">
    <property type="entry name" value="ClpP/crotonase-like_dom_sf"/>
</dbReference>
<keyword evidence="1" id="KW-0456">Lyase</keyword>
<dbReference type="CDD" id="cd06558">
    <property type="entry name" value="crotonase-like"/>
    <property type="match status" value="1"/>
</dbReference>
<protein>
    <submittedName>
        <fullName evidence="2">ECHDC1</fullName>
    </submittedName>
</protein>